<dbReference type="OrthoDB" id="10003460at2759"/>
<dbReference type="PANTHER" id="PTHR28448">
    <property type="entry name" value="UPF0728 PROTEIN C10ORF53"/>
    <property type="match status" value="1"/>
</dbReference>
<proteinExistence type="inferred from homology"/>
<organism evidence="2 3">
    <name type="scientific">Microcaecilia unicolor</name>
    <dbReference type="NCBI Taxonomy" id="1415580"/>
    <lineage>
        <taxon>Eukaryota</taxon>
        <taxon>Metazoa</taxon>
        <taxon>Chordata</taxon>
        <taxon>Craniata</taxon>
        <taxon>Vertebrata</taxon>
        <taxon>Euteleostomi</taxon>
        <taxon>Amphibia</taxon>
        <taxon>Gymnophiona</taxon>
        <taxon>Siphonopidae</taxon>
        <taxon>Microcaecilia</taxon>
    </lineage>
</organism>
<gene>
    <name evidence="3" type="primary">C5H10orf53</name>
</gene>
<comment type="similarity">
    <text evidence="1">Belongs to the UPF0728 family.</text>
</comment>
<dbReference type="RefSeq" id="XP_030060742.1">
    <property type="nucleotide sequence ID" value="XM_030204882.1"/>
</dbReference>
<dbReference type="GeneID" id="115471180"/>
<evidence type="ECO:0000313" key="2">
    <source>
        <dbReference type="Proteomes" id="UP000515156"/>
    </source>
</evidence>
<evidence type="ECO:0000313" key="3">
    <source>
        <dbReference type="RefSeq" id="XP_030060742.1"/>
    </source>
</evidence>
<dbReference type="InParanoid" id="A0A6P7XZF5"/>
<dbReference type="KEGG" id="muo:115471180"/>
<accession>A0A6P7XZF5</accession>
<dbReference type="AlphaFoldDB" id="A0A6P7XZF5"/>
<evidence type="ECO:0000256" key="1">
    <source>
        <dbReference type="ARBA" id="ARBA00009973"/>
    </source>
</evidence>
<dbReference type="PANTHER" id="PTHR28448:SF1">
    <property type="entry name" value="UPF0728 PROTEIN C10ORF53"/>
    <property type="match status" value="1"/>
</dbReference>
<dbReference type="CTD" id="136942886"/>
<dbReference type="Proteomes" id="UP000515156">
    <property type="component" value="Chromosome 5"/>
</dbReference>
<protein>
    <submittedName>
        <fullName evidence="3">UPF0728 protein C10orf53 homolog</fullName>
    </submittedName>
</protein>
<dbReference type="FunCoup" id="A0A6P7XZF5">
    <property type="interactions" value="5"/>
</dbReference>
<dbReference type="InterPro" id="IPR027885">
    <property type="entry name" value="UPF0728"/>
</dbReference>
<dbReference type="Pfam" id="PF15092">
    <property type="entry name" value="UPF0728"/>
    <property type="match status" value="1"/>
</dbReference>
<sequence length="92" mass="10342">MPEKAEVTLRFGPYESCGLVEHRRHRLQGLTVVLKADGHNVVLEEIPDWNIVELIVNGENVFHCNIKDLDFGGDGQLDPLCDEARKAVLNAY</sequence>
<keyword evidence="2" id="KW-1185">Reference proteome</keyword>
<name>A0A6P7XZF5_9AMPH</name>
<reference evidence="3" key="1">
    <citation type="submission" date="2025-08" db="UniProtKB">
        <authorList>
            <consortium name="RefSeq"/>
        </authorList>
    </citation>
    <scope>IDENTIFICATION</scope>
</reference>